<dbReference type="InterPro" id="IPR040256">
    <property type="entry name" value="At4g02000-like"/>
</dbReference>
<organism evidence="1 2">
    <name type="scientific">Quillaja saponaria</name>
    <name type="common">Soap bark tree</name>
    <dbReference type="NCBI Taxonomy" id="32244"/>
    <lineage>
        <taxon>Eukaryota</taxon>
        <taxon>Viridiplantae</taxon>
        <taxon>Streptophyta</taxon>
        <taxon>Embryophyta</taxon>
        <taxon>Tracheophyta</taxon>
        <taxon>Spermatophyta</taxon>
        <taxon>Magnoliopsida</taxon>
        <taxon>eudicotyledons</taxon>
        <taxon>Gunneridae</taxon>
        <taxon>Pentapetalae</taxon>
        <taxon>rosids</taxon>
        <taxon>fabids</taxon>
        <taxon>Fabales</taxon>
        <taxon>Quillajaceae</taxon>
        <taxon>Quillaja</taxon>
    </lineage>
</organism>
<dbReference type="PANTHER" id="PTHR31286">
    <property type="entry name" value="GLYCINE-RICH CELL WALL STRUCTURAL PROTEIN 1.8-LIKE"/>
    <property type="match status" value="1"/>
</dbReference>
<reference evidence="1" key="1">
    <citation type="journal article" date="2023" name="Science">
        <title>Elucidation of the pathway for biosynthesis of saponin adjuvants from the soapbark tree.</title>
        <authorList>
            <person name="Reed J."/>
            <person name="Orme A."/>
            <person name="El-Demerdash A."/>
            <person name="Owen C."/>
            <person name="Martin L.B.B."/>
            <person name="Misra R.C."/>
            <person name="Kikuchi S."/>
            <person name="Rejzek M."/>
            <person name="Martin A.C."/>
            <person name="Harkess A."/>
            <person name="Leebens-Mack J."/>
            <person name="Louveau T."/>
            <person name="Stephenson M.J."/>
            <person name="Osbourn A."/>
        </authorList>
    </citation>
    <scope>NUCLEOTIDE SEQUENCE</scope>
    <source>
        <strain evidence="1">S10</strain>
    </source>
</reference>
<dbReference type="EMBL" id="JARAOO010000009">
    <property type="protein sequence ID" value="KAJ7956883.1"/>
    <property type="molecule type" value="Genomic_DNA"/>
</dbReference>
<dbReference type="Proteomes" id="UP001163823">
    <property type="component" value="Chromosome 9"/>
</dbReference>
<keyword evidence="2" id="KW-1185">Reference proteome</keyword>
<comment type="caution">
    <text evidence="1">The sequence shown here is derived from an EMBL/GenBank/DDBJ whole genome shotgun (WGS) entry which is preliminary data.</text>
</comment>
<dbReference type="PANTHER" id="PTHR31286:SF99">
    <property type="entry name" value="DUF4283 DOMAIN-CONTAINING PROTEIN"/>
    <property type="match status" value="1"/>
</dbReference>
<accession>A0AAD7LF10</accession>
<dbReference type="KEGG" id="qsa:O6P43_023258"/>
<proteinExistence type="predicted"/>
<protein>
    <submittedName>
        <fullName evidence="1">Transposon TX1 uncharacterized</fullName>
    </submittedName>
</protein>
<gene>
    <name evidence="1" type="ORF">O6P43_023258</name>
</gene>
<sequence length="114" mass="13198">MMMPKRKMLKIVMSDPLLSYLKKRRSGSEVLGGPWLILDHYLTIRPWEPNFDSLGTKSNVISVWVRFPGIRIEYHDSQFLTRLAERIAHTVILNSVWLEVSSFSRHPNGTSVLC</sequence>
<evidence type="ECO:0000313" key="1">
    <source>
        <dbReference type="EMBL" id="KAJ7956883.1"/>
    </source>
</evidence>
<name>A0AAD7LF10_QUISA</name>
<evidence type="ECO:0000313" key="2">
    <source>
        <dbReference type="Proteomes" id="UP001163823"/>
    </source>
</evidence>
<dbReference type="AlphaFoldDB" id="A0AAD7LF10"/>